<comment type="caution">
    <text evidence="4">The sequence shown here is derived from an EMBL/GenBank/DDBJ whole genome shotgun (WGS) entry which is preliminary data.</text>
</comment>
<accession>A0A366DWI4</accession>
<dbReference type="EMBL" id="QNRE01000002">
    <property type="protein sequence ID" value="RBO94427.1"/>
    <property type="molecule type" value="Genomic_DNA"/>
</dbReference>
<keyword evidence="2" id="KW-1133">Transmembrane helix</keyword>
<protein>
    <recommendedName>
        <fullName evidence="3">DUF8176 domain-containing protein</fullName>
    </recommendedName>
</protein>
<name>A0A366DWI4_9NOCA</name>
<feature type="domain" description="DUF8176" evidence="3">
    <location>
        <begin position="204"/>
        <end position="324"/>
    </location>
</feature>
<evidence type="ECO:0000313" key="4">
    <source>
        <dbReference type="EMBL" id="RBO94427.1"/>
    </source>
</evidence>
<dbReference type="Pfam" id="PF26527">
    <property type="entry name" value="DUF8176"/>
    <property type="match status" value="1"/>
</dbReference>
<keyword evidence="2" id="KW-0472">Membrane</keyword>
<keyword evidence="2" id="KW-0812">Transmembrane</keyword>
<evidence type="ECO:0000256" key="1">
    <source>
        <dbReference type="SAM" id="MobiDB-lite"/>
    </source>
</evidence>
<dbReference type="Proteomes" id="UP000252586">
    <property type="component" value="Unassembled WGS sequence"/>
</dbReference>
<proteinExistence type="predicted"/>
<evidence type="ECO:0000256" key="2">
    <source>
        <dbReference type="SAM" id="Phobius"/>
    </source>
</evidence>
<keyword evidence="5" id="KW-1185">Reference proteome</keyword>
<evidence type="ECO:0000313" key="5">
    <source>
        <dbReference type="Proteomes" id="UP000252586"/>
    </source>
</evidence>
<dbReference type="AlphaFoldDB" id="A0A366DWI4"/>
<feature type="region of interest" description="Disordered" evidence="1">
    <location>
        <begin position="1"/>
        <end position="143"/>
    </location>
</feature>
<feature type="transmembrane region" description="Helical" evidence="2">
    <location>
        <begin position="160"/>
        <end position="182"/>
    </location>
</feature>
<feature type="compositionally biased region" description="Polar residues" evidence="1">
    <location>
        <begin position="56"/>
        <end position="67"/>
    </location>
</feature>
<organism evidence="4 5">
    <name type="scientific">Nocardia puris</name>
    <dbReference type="NCBI Taxonomy" id="208602"/>
    <lineage>
        <taxon>Bacteria</taxon>
        <taxon>Bacillati</taxon>
        <taxon>Actinomycetota</taxon>
        <taxon>Actinomycetes</taxon>
        <taxon>Mycobacteriales</taxon>
        <taxon>Nocardiaceae</taxon>
        <taxon>Nocardia</taxon>
    </lineage>
</organism>
<dbReference type="OrthoDB" id="4382015at2"/>
<sequence>MPRLAPDAARPAASTTEPGPVVTPDTPGLDHRSAHAARTARRTTADSPADFRPTRRYSTVSAAQTDTAVREPLVEASAARKRRPWSSGGSAEQPARVRDPLAELAAARAARTAEPGYGSSPGEPPTNRPEPEFQPTSFPEEDVFTRMIDRSPKRGRVRRWAPALIASIGALALTGGALTFIGSDDPAPTSSSAPAPAAEPAAAAPCAFERVGDRFQGNIEGGTDSGPSAIFAFQHAYYVTRSAELARAVVAPNASVPTAEAIQTGIDSIPAGTTHCVTITPGTFAGQFRVVVTEKRPDSAATTYNPQLVSVARTGDRTLITGIAPAS</sequence>
<reference evidence="4 5" key="1">
    <citation type="submission" date="2018-06" db="EMBL/GenBank/DDBJ databases">
        <title>Genomic Encyclopedia of Type Strains, Phase IV (KMG-IV): sequencing the most valuable type-strain genomes for metagenomic binning, comparative biology and taxonomic classification.</title>
        <authorList>
            <person name="Goeker M."/>
        </authorList>
    </citation>
    <scope>NUCLEOTIDE SEQUENCE [LARGE SCALE GENOMIC DNA]</scope>
    <source>
        <strain evidence="4 5">DSM 44599</strain>
    </source>
</reference>
<feature type="compositionally biased region" description="Low complexity" evidence="1">
    <location>
        <begin position="102"/>
        <end position="121"/>
    </location>
</feature>
<dbReference type="RefSeq" id="WP_067511189.1">
    <property type="nucleotide sequence ID" value="NZ_CP107943.1"/>
</dbReference>
<gene>
    <name evidence="4" type="ORF">DFR74_102850</name>
</gene>
<evidence type="ECO:0000259" key="3">
    <source>
        <dbReference type="Pfam" id="PF26527"/>
    </source>
</evidence>
<dbReference type="InterPro" id="IPR058489">
    <property type="entry name" value="DUF8176"/>
</dbReference>
<feature type="compositionally biased region" description="Low complexity" evidence="1">
    <location>
        <begin position="1"/>
        <end position="13"/>
    </location>
</feature>